<evidence type="ECO:0000256" key="2">
    <source>
        <dbReference type="SAM" id="Phobius"/>
    </source>
</evidence>
<dbReference type="Proteomes" id="UP000815677">
    <property type="component" value="Unassembled WGS sequence"/>
</dbReference>
<keyword evidence="4" id="KW-1185">Reference proteome</keyword>
<reference evidence="3" key="1">
    <citation type="submission" date="2014-09" db="EMBL/GenBank/DDBJ databases">
        <title>Genome sequence of the luminous mushroom Mycena chlorophos for searching fungal bioluminescence genes.</title>
        <authorList>
            <person name="Tanaka Y."/>
            <person name="Kasuga D."/>
            <person name="Oba Y."/>
            <person name="Hase S."/>
            <person name="Sato K."/>
            <person name="Oba Y."/>
            <person name="Sakakibara Y."/>
        </authorList>
    </citation>
    <scope>NUCLEOTIDE SEQUENCE</scope>
</reference>
<feature type="region of interest" description="Disordered" evidence="1">
    <location>
        <begin position="371"/>
        <end position="475"/>
    </location>
</feature>
<feature type="compositionally biased region" description="Low complexity" evidence="1">
    <location>
        <begin position="277"/>
        <end position="306"/>
    </location>
</feature>
<evidence type="ECO:0000313" key="4">
    <source>
        <dbReference type="Proteomes" id="UP000815677"/>
    </source>
</evidence>
<dbReference type="Gene3D" id="2.60.120.260">
    <property type="entry name" value="Galactose-binding domain-like"/>
    <property type="match status" value="2"/>
</dbReference>
<sequence length="475" mass="50403">MSSTWNFTFDDTSPFLNYTDGSGSGLGKGWTPWYSGSGFLSSPGEGGTGTSYHLTSLGGASVHFTFWGTDVYLYGDINNSSYTVALDGGAATSFSPSKSALLYSATGLQHETHLVNITATPTGSEQFAFDYAVIGTPYKNAAPSELFVDNTDTSLTYKGTWSPQNASNVPNTTAPHVWQQTVAHDASVSLQFSDAVGVAIYGMTDWGGWLFNVSVDGAPMQTFNGSTFWQVPDAMLFYRGGLDSTTNHTITLLNPNSDADFKLNLNSFRVFSAASQSGGVSSKASGTSSTASTATSTNASAEASTSKHSSVNAGEIVGPIIAVLVVVALVGWFFWRRRRSRQRQAAASYDPGAGYHDQPHRPVFREYDSSTAATYPTSAPSSPPWVPAPYHDDTTESNGPSSTYAPTSTGSRREKGSMLASSPSPPPTTPPPAPAPASGLAPHEVDRLVELIAQRIDAPGRRHDSTAPPEYRNEF</sequence>
<evidence type="ECO:0008006" key="5">
    <source>
        <dbReference type="Google" id="ProtNLM"/>
    </source>
</evidence>
<feature type="compositionally biased region" description="Polar residues" evidence="1">
    <location>
        <begin position="396"/>
        <end position="410"/>
    </location>
</feature>
<evidence type="ECO:0000256" key="1">
    <source>
        <dbReference type="SAM" id="MobiDB-lite"/>
    </source>
</evidence>
<protein>
    <recommendedName>
        <fullName evidence="5">Transmembrane protein</fullName>
    </recommendedName>
</protein>
<organism evidence="3 4">
    <name type="scientific">Mycena chlorophos</name>
    <name type="common">Agaric fungus</name>
    <name type="synonym">Agaricus chlorophos</name>
    <dbReference type="NCBI Taxonomy" id="658473"/>
    <lineage>
        <taxon>Eukaryota</taxon>
        <taxon>Fungi</taxon>
        <taxon>Dikarya</taxon>
        <taxon>Basidiomycota</taxon>
        <taxon>Agaricomycotina</taxon>
        <taxon>Agaricomycetes</taxon>
        <taxon>Agaricomycetidae</taxon>
        <taxon>Agaricales</taxon>
        <taxon>Marasmiineae</taxon>
        <taxon>Mycenaceae</taxon>
        <taxon>Mycena</taxon>
    </lineage>
</organism>
<keyword evidence="2" id="KW-1133">Transmembrane helix</keyword>
<feature type="compositionally biased region" description="Pro residues" evidence="1">
    <location>
        <begin position="423"/>
        <end position="435"/>
    </location>
</feature>
<feature type="transmembrane region" description="Helical" evidence="2">
    <location>
        <begin position="316"/>
        <end position="335"/>
    </location>
</feature>
<keyword evidence="2" id="KW-0472">Membrane</keyword>
<feature type="region of interest" description="Disordered" evidence="1">
    <location>
        <begin position="277"/>
        <end position="309"/>
    </location>
</feature>
<accession>A0ABQ0MDE8</accession>
<feature type="compositionally biased region" description="Low complexity" evidence="1">
    <location>
        <begin position="371"/>
        <end position="380"/>
    </location>
</feature>
<evidence type="ECO:0000313" key="3">
    <source>
        <dbReference type="EMBL" id="GAT61371.1"/>
    </source>
</evidence>
<name>A0ABQ0MDE8_MYCCL</name>
<dbReference type="EMBL" id="DF850021">
    <property type="protein sequence ID" value="GAT61371.1"/>
    <property type="molecule type" value="Genomic_DNA"/>
</dbReference>
<proteinExistence type="predicted"/>
<gene>
    <name evidence="3" type="ORF">MCHLO_17397</name>
</gene>
<feature type="compositionally biased region" description="Basic and acidic residues" evidence="1">
    <location>
        <begin position="458"/>
        <end position="475"/>
    </location>
</feature>
<keyword evidence="2" id="KW-0812">Transmembrane</keyword>